<dbReference type="EMBL" id="CP132470">
    <property type="protein sequence ID" value="WNY69106.2"/>
    <property type="molecule type" value="Genomic_DNA"/>
</dbReference>
<reference evidence="1" key="1">
    <citation type="submission" date="2023-07" db="EMBL/GenBank/DDBJ databases">
        <title>Genome sequencing of multiple Borrelia sensu lato isolates.</title>
        <authorList>
            <person name="Mongodin E.F."/>
            <person name="Rudenko N."/>
            <person name="Fraser C.M."/>
            <person name="Schutzer S."/>
            <person name="Luft B."/>
            <person name="Morgan R."/>
            <person name="Chastens S."/>
            <person name="Qiu W."/>
        </authorList>
    </citation>
    <scope>NUCLEOTIDE SEQUENCE [LARGE SCALE GENOMIC DNA]</scope>
    <source>
        <strain evidence="1">PotiB3</strain>
    </source>
</reference>
<accession>A0ABZ0CIS5</accession>
<evidence type="ECO:0000313" key="2">
    <source>
        <dbReference type="Proteomes" id="UP001301963"/>
    </source>
</evidence>
<evidence type="ECO:0000313" key="1">
    <source>
        <dbReference type="EMBL" id="WNY69106.2"/>
    </source>
</evidence>
<dbReference type="Proteomes" id="UP001301963">
    <property type="component" value="Plasmid lp17"/>
</dbReference>
<gene>
    <name evidence="1" type="ORF">QIA44_04530</name>
</gene>
<name>A0ABZ0CIS5_9SPIR</name>
<sequence length="169" mass="19854">MKEKIDNLDFLSVDLSNSPLSNSTLIYKYIKDNNKIKKHSNSLTTYKNVLINIECYIAYLINGYDLKDILKLYLDKCKLKYKNKIWFMSPKFKVNDFLDLVGEFKDKYESIHKKMEFALKSDSKIHKSYVMFGGQKGYFVDGIFYKVEGIPTIGDILREFPLVRIKEDS</sequence>
<keyword evidence="2" id="KW-1185">Reference proteome</keyword>
<dbReference type="RefSeq" id="WP_316384034.1">
    <property type="nucleotide sequence ID" value="NZ_CP132470.1"/>
</dbReference>
<organism evidence="1 2">
    <name type="scientific">Borreliella lusitaniae</name>
    <dbReference type="NCBI Taxonomy" id="100177"/>
    <lineage>
        <taxon>Bacteria</taxon>
        <taxon>Pseudomonadati</taxon>
        <taxon>Spirochaetota</taxon>
        <taxon>Spirochaetia</taxon>
        <taxon>Spirochaetales</taxon>
        <taxon>Borreliaceae</taxon>
        <taxon>Borreliella</taxon>
    </lineage>
</organism>
<dbReference type="InterPro" id="IPR003459">
    <property type="entry name" value="Borrelia_plasmid_OrfA"/>
</dbReference>
<proteinExistence type="predicted"/>
<geneLocation type="plasmid" evidence="1 2">
    <name>lp17</name>
</geneLocation>
<keyword evidence="1" id="KW-0614">Plasmid</keyword>
<protein>
    <submittedName>
        <fullName evidence="1">Plasmid maintenance protein</fullName>
    </submittedName>
</protein>
<dbReference type="Pfam" id="PF02414">
    <property type="entry name" value="Borrelia_orfA"/>
    <property type="match status" value="1"/>
</dbReference>